<feature type="non-terminal residue" evidence="2">
    <location>
        <position position="1"/>
    </location>
</feature>
<comment type="caution">
    <text evidence="2">The sequence shown here is derived from an EMBL/GenBank/DDBJ whole genome shotgun (WGS) entry which is preliminary data.</text>
</comment>
<name>A0A699JFA3_TANCI</name>
<sequence length="48" mass="5373">EQNNSRQLSEEKPVTEDSESVHSAINNNDNSASGMMDYWLDEADSGNR</sequence>
<protein>
    <submittedName>
        <fullName evidence="2">Uncharacterized protein</fullName>
    </submittedName>
</protein>
<accession>A0A699JFA3</accession>
<gene>
    <name evidence="2" type="ORF">Tci_602421</name>
</gene>
<dbReference type="EMBL" id="BKCJ010401415">
    <property type="protein sequence ID" value="GFA30449.1"/>
    <property type="molecule type" value="Genomic_DNA"/>
</dbReference>
<evidence type="ECO:0000256" key="1">
    <source>
        <dbReference type="SAM" id="MobiDB-lite"/>
    </source>
</evidence>
<organism evidence="2">
    <name type="scientific">Tanacetum cinerariifolium</name>
    <name type="common">Dalmatian daisy</name>
    <name type="synonym">Chrysanthemum cinerariifolium</name>
    <dbReference type="NCBI Taxonomy" id="118510"/>
    <lineage>
        <taxon>Eukaryota</taxon>
        <taxon>Viridiplantae</taxon>
        <taxon>Streptophyta</taxon>
        <taxon>Embryophyta</taxon>
        <taxon>Tracheophyta</taxon>
        <taxon>Spermatophyta</taxon>
        <taxon>Magnoliopsida</taxon>
        <taxon>eudicotyledons</taxon>
        <taxon>Gunneridae</taxon>
        <taxon>Pentapetalae</taxon>
        <taxon>asterids</taxon>
        <taxon>campanulids</taxon>
        <taxon>Asterales</taxon>
        <taxon>Asteraceae</taxon>
        <taxon>Asteroideae</taxon>
        <taxon>Anthemideae</taxon>
        <taxon>Anthemidinae</taxon>
        <taxon>Tanacetum</taxon>
    </lineage>
</organism>
<reference evidence="2" key="1">
    <citation type="journal article" date="2019" name="Sci. Rep.">
        <title>Draft genome of Tanacetum cinerariifolium, the natural source of mosquito coil.</title>
        <authorList>
            <person name="Yamashiro T."/>
            <person name="Shiraishi A."/>
            <person name="Satake H."/>
            <person name="Nakayama K."/>
        </authorList>
    </citation>
    <scope>NUCLEOTIDE SEQUENCE</scope>
</reference>
<dbReference type="AlphaFoldDB" id="A0A699JFA3"/>
<evidence type="ECO:0000313" key="2">
    <source>
        <dbReference type="EMBL" id="GFA30449.1"/>
    </source>
</evidence>
<proteinExistence type="predicted"/>
<feature type="compositionally biased region" description="Polar residues" evidence="1">
    <location>
        <begin position="21"/>
        <end position="33"/>
    </location>
</feature>
<feature type="region of interest" description="Disordered" evidence="1">
    <location>
        <begin position="1"/>
        <end position="48"/>
    </location>
</feature>
<feature type="compositionally biased region" description="Acidic residues" evidence="1">
    <location>
        <begin position="39"/>
        <end position="48"/>
    </location>
</feature>